<keyword evidence="1" id="KW-0479">Metal-binding</keyword>
<dbReference type="Pfam" id="PF07727">
    <property type="entry name" value="RVT_2"/>
    <property type="match status" value="1"/>
</dbReference>
<accession>A0AAV5HTT1</accession>
<dbReference type="SUPFAM" id="SSF57756">
    <property type="entry name" value="Retrovirus zinc finger-like domains"/>
    <property type="match status" value="1"/>
</dbReference>
<evidence type="ECO:0000313" key="4">
    <source>
        <dbReference type="Proteomes" id="UP001054252"/>
    </source>
</evidence>
<gene>
    <name evidence="3" type="ORF">SLEP1_g6006</name>
</gene>
<protein>
    <recommendedName>
        <fullName evidence="2">CCHC-type domain-containing protein</fullName>
    </recommendedName>
</protein>
<reference evidence="3 4" key="1">
    <citation type="journal article" date="2021" name="Commun. Biol.">
        <title>The genome of Shorea leprosula (Dipterocarpaceae) highlights the ecological relevance of drought in aseasonal tropical rainforests.</title>
        <authorList>
            <person name="Ng K.K.S."/>
            <person name="Kobayashi M.J."/>
            <person name="Fawcett J.A."/>
            <person name="Hatakeyama M."/>
            <person name="Paape T."/>
            <person name="Ng C.H."/>
            <person name="Ang C.C."/>
            <person name="Tnah L.H."/>
            <person name="Lee C.T."/>
            <person name="Nishiyama T."/>
            <person name="Sese J."/>
            <person name="O'Brien M.J."/>
            <person name="Copetti D."/>
            <person name="Mohd Noor M.I."/>
            <person name="Ong R.C."/>
            <person name="Putra M."/>
            <person name="Sireger I.Z."/>
            <person name="Indrioko S."/>
            <person name="Kosugi Y."/>
            <person name="Izuno A."/>
            <person name="Isagi Y."/>
            <person name="Lee S.L."/>
            <person name="Shimizu K.K."/>
        </authorList>
    </citation>
    <scope>NUCLEOTIDE SEQUENCE [LARGE SCALE GENOMIC DNA]</scope>
    <source>
        <strain evidence="3">214</strain>
    </source>
</reference>
<dbReference type="InterPro" id="IPR036875">
    <property type="entry name" value="Znf_CCHC_sf"/>
</dbReference>
<feature type="domain" description="CCHC-type" evidence="2">
    <location>
        <begin position="96"/>
        <end position="109"/>
    </location>
</feature>
<evidence type="ECO:0000313" key="3">
    <source>
        <dbReference type="EMBL" id="GKU92257.1"/>
    </source>
</evidence>
<dbReference type="Proteomes" id="UP001054252">
    <property type="component" value="Unassembled WGS sequence"/>
</dbReference>
<dbReference type="AlphaFoldDB" id="A0AAV5HTT1"/>
<organism evidence="3 4">
    <name type="scientific">Rubroshorea leprosula</name>
    <dbReference type="NCBI Taxonomy" id="152421"/>
    <lineage>
        <taxon>Eukaryota</taxon>
        <taxon>Viridiplantae</taxon>
        <taxon>Streptophyta</taxon>
        <taxon>Embryophyta</taxon>
        <taxon>Tracheophyta</taxon>
        <taxon>Spermatophyta</taxon>
        <taxon>Magnoliopsida</taxon>
        <taxon>eudicotyledons</taxon>
        <taxon>Gunneridae</taxon>
        <taxon>Pentapetalae</taxon>
        <taxon>rosids</taxon>
        <taxon>malvids</taxon>
        <taxon>Malvales</taxon>
        <taxon>Dipterocarpaceae</taxon>
        <taxon>Rubroshorea</taxon>
    </lineage>
</organism>
<sequence>MVQIMYYGLKFGRYEIAKEVWDLLAARYTTSDLSSQYQLWEELHNLKQERGESTTSFYAKMQALWDQLALSEPTFNDTADIGKYIEHRDKMSLVECHKCKQKGHIAPNCTTPLPQRSDQFSKLVVAAAAANEDTSIHPSIGNLETLFRQMISSSSTSTALPTIPGSTDGTYSWDRSPSHQTPIFTNPSLELFPNDDVESLDELSNDQTTMVPVLEDVFSADIAPGTNEIESPSVASSSSHLIRALEKTCTWDLVDLPTDKTLVGCNSTVSEFGFTSSPHDTALFICKSAQGMVLLLIYVDDMIITGDDVLGIDELKQFLSHRFEMKDLDSLSYFLGLKVTSSDDGYLLSQVKYASDLVSKASLTDSKIVSTPFEPNVKLTTLDGSPLPDATCC</sequence>
<dbReference type="EMBL" id="BPVZ01000005">
    <property type="protein sequence ID" value="GKU92257.1"/>
    <property type="molecule type" value="Genomic_DNA"/>
</dbReference>
<name>A0AAV5HTT1_9ROSI</name>
<dbReference type="GO" id="GO:0008270">
    <property type="term" value="F:zinc ion binding"/>
    <property type="evidence" value="ECO:0007669"/>
    <property type="project" value="UniProtKB-KW"/>
</dbReference>
<comment type="caution">
    <text evidence="3">The sequence shown here is derived from an EMBL/GenBank/DDBJ whole genome shotgun (WGS) entry which is preliminary data.</text>
</comment>
<dbReference type="InterPro" id="IPR001878">
    <property type="entry name" value="Znf_CCHC"/>
</dbReference>
<keyword evidence="4" id="KW-1185">Reference proteome</keyword>
<keyword evidence="1" id="KW-0862">Zinc</keyword>
<dbReference type="PROSITE" id="PS50158">
    <property type="entry name" value="ZF_CCHC"/>
    <property type="match status" value="1"/>
</dbReference>
<evidence type="ECO:0000259" key="2">
    <source>
        <dbReference type="PROSITE" id="PS50158"/>
    </source>
</evidence>
<dbReference type="InterPro" id="IPR013103">
    <property type="entry name" value="RVT_2"/>
</dbReference>
<keyword evidence="1" id="KW-0863">Zinc-finger</keyword>
<evidence type="ECO:0000256" key="1">
    <source>
        <dbReference type="PROSITE-ProRule" id="PRU00047"/>
    </source>
</evidence>
<dbReference type="SUPFAM" id="SSF56672">
    <property type="entry name" value="DNA/RNA polymerases"/>
    <property type="match status" value="1"/>
</dbReference>
<dbReference type="InterPro" id="IPR043502">
    <property type="entry name" value="DNA/RNA_pol_sf"/>
</dbReference>
<proteinExistence type="predicted"/>
<dbReference type="GO" id="GO:0003676">
    <property type="term" value="F:nucleic acid binding"/>
    <property type="evidence" value="ECO:0007669"/>
    <property type="project" value="InterPro"/>
</dbReference>